<organism evidence="1">
    <name type="scientific">Eremomyces bilateralis CBS 781.70</name>
    <dbReference type="NCBI Taxonomy" id="1392243"/>
    <lineage>
        <taxon>Eukaryota</taxon>
        <taxon>Fungi</taxon>
        <taxon>Dikarya</taxon>
        <taxon>Ascomycota</taxon>
        <taxon>Pezizomycotina</taxon>
        <taxon>Dothideomycetes</taxon>
        <taxon>Dothideomycetes incertae sedis</taxon>
        <taxon>Eremomycetales</taxon>
        <taxon>Eremomycetaceae</taxon>
        <taxon>Eremomyces</taxon>
    </lineage>
</organism>
<accession>A0A6G1FSW7</accession>
<dbReference type="Proteomes" id="UP000504638">
    <property type="component" value="Unplaced"/>
</dbReference>
<name>A0A6G1FSW7_9PEZI</name>
<dbReference type="AlphaFoldDB" id="A0A6G1FSW7"/>
<evidence type="ECO:0000313" key="3">
    <source>
        <dbReference type="RefSeq" id="XP_033530495.1"/>
    </source>
</evidence>
<evidence type="ECO:0000313" key="1">
    <source>
        <dbReference type="EMBL" id="KAF1808864.1"/>
    </source>
</evidence>
<reference evidence="3" key="3">
    <citation type="submission" date="2025-04" db="UniProtKB">
        <authorList>
            <consortium name="RefSeq"/>
        </authorList>
    </citation>
    <scope>IDENTIFICATION</scope>
    <source>
        <strain evidence="3">CBS 781.70</strain>
    </source>
</reference>
<reference evidence="1 3" key="1">
    <citation type="submission" date="2020-01" db="EMBL/GenBank/DDBJ databases">
        <authorList>
            <consortium name="DOE Joint Genome Institute"/>
            <person name="Haridas S."/>
            <person name="Albert R."/>
            <person name="Binder M."/>
            <person name="Bloem J."/>
            <person name="Labutti K."/>
            <person name="Salamov A."/>
            <person name="Andreopoulos B."/>
            <person name="Baker S.E."/>
            <person name="Barry K."/>
            <person name="Bills G."/>
            <person name="Bluhm B.H."/>
            <person name="Cannon C."/>
            <person name="Castanera R."/>
            <person name="Culley D.E."/>
            <person name="Daum C."/>
            <person name="Ezra D."/>
            <person name="Gonzalez J.B."/>
            <person name="Henrissat B."/>
            <person name="Kuo A."/>
            <person name="Liang C."/>
            <person name="Lipzen A."/>
            <person name="Lutzoni F."/>
            <person name="Magnuson J."/>
            <person name="Mondo S."/>
            <person name="Nolan M."/>
            <person name="Ohm R."/>
            <person name="Pangilinan J."/>
            <person name="Park H.-J."/>
            <person name="Ramirez L."/>
            <person name="Alfaro M."/>
            <person name="Sun H."/>
            <person name="Tritt A."/>
            <person name="Yoshinaga Y."/>
            <person name="Zwiers L.-H."/>
            <person name="Turgeon B.G."/>
            <person name="Goodwin S.B."/>
            <person name="Spatafora J.W."/>
            <person name="Crous P.W."/>
            <person name="Grigoriev I.V."/>
        </authorList>
    </citation>
    <scope>NUCLEOTIDE SEQUENCE</scope>
    <source>
        <strain evidence="1 3">CBS 781.70</strain>
    </source>
</reference>
<protein>
    <recommendedName>
        <fullName evidence="4">Glycosyltransferase family 25 protein</fullName>
    </recommendedName>
</protein>
<dbReference type="GeneID" id="54417337"/>
<proteinExistence type="predicted"/>
<reference evidence="3" key="2">
    <citation type="submission" date="2020-04" db="EMBL/GenBank/DDBJ databases">
        <authorList>
            <consortium name="NCBI Genome Project"/>
        </authorList>
    </citation>
    <scope>NUCLEOTIDE SEQUENCE</scope>
    <source>
        <strain evidence="3">CBS 781.70</strain>
    </source>
</reference>
<dbReference type="OrthoDB" id="47375at2759"/>
<sequence>MLAQWKRHFLVVAAFILIYYCVFRDTLNSSYHGLISSFSSLGPANSTLGFGAVYVVSGLNSPRRFGLVQAANVTGIDLTIPTQPIWTDHDERKFYEDGFGNITTTTGSIRAWLAHDSVLQEFIDSGHETALILEDDVDWDIRLRTMQIPRAAAAIRSYSDRFAPNPRLSPRRPRAASSYYGDTSAWDLLYIGHCGDYFDAVEQYGVDRTISPSELATTNHTFYADATLIPRSDLHPFTAQLFNELHITEHIRMVHQSVWPLCTFGYAVTRAAAIKIHARVAPPKATHEAFDVAMLHACRAGAADGLRCVTVNPELFHHMEGESIISQQNPDPMGIPPVDFAGLEQTMERGETSNIGCGFWSGDFDFDEDFERLGYLRKEVAGKGRCLKPGRG</sequence>
<dbReference type="RefSeq" id="XP_033530495.1">
    <property type="nucleotide sequence ID" value="XM_033676767.1"/>
</dbReference>
<evidence type="ECO:0008006" key="4">
    <source>
        <dbReference type="Google" id="ProtNLM"/>
    </source>
</evidence>
<dbReference type="EMBL" id="ML975178">
    <property type="protein sequence ID" value="KAF1808864.1"/>
    <property type="molecule type" value="Genomic_DNA"/>
</dbReference>
<gene>
    <name evidence="1 3" type="ORF">P152DRAFT_404563</name>
</gene>
<keyword evidence="2" id="KW-1185">Reference proteome</keyword>
<evidence type="ECO:0000313" key="2">
    <source>
        <dbReference type="Proteomes" id="UP000504638"/>
    </source>
</evidence>